<dbReference type="Proteomes" id="UP000217790">
    <property type="component" value="Unassembled WGS sequence"/>
</dbReference>
<feature type="region of interest" description="Disordered" evidence="1">
    <location>
        <begin position="1"/>
        <end position="27"/>
    </location>
</feature>
<name>A0A2H3ECT0_ARMGA</name>
<dbReference type="AlphaFoldDB" id="A0A2H3ECT0"/>
<protein>
    <submittedName>
        <fullName evidence="2">Uncharacterized protein</fullName>
    </submittedName>
</protein>
<dbReference type="InParanoid" id="A0A2H3ECT0"/>
<organism evidence="2 3">
    <name type="scientific">Armillaria gallica</name>
    <name type="common">Bulbous honey fungus</name>
    <name type="synonym">Armillaria bulbosa</name>
    <dbReference type="NCBI Taxonomy" id="47427"/>
    <lineage>
        <taxon>Eukaryota</taxon>
        <taxon>Fungi</taxon>
        <taxon>Dikarya</taxon>
        <taxon>Basidiomycota</taxon>
        <taxon>Agaricomycotina</taxon>
        <taxon>Agaricomycetes</taxon>
        <taxon>Agaricomycetidae</taxon>
        <taxon>Agaricales</taxon>
        <taxon>Marasmiineae</taxon>
        <taxon>Physalacriaceae</taxon>
        <taxon>Armillaria</taxon>
    </lineage>
</organism>
<dbReference type="OrthoDB" id="3049171at2759"/>
<evidence type="ECO:0000313" key="2">
    <source>
        <dbReference type="EMBL" id="PBL03895.1"/>
    </source>
</evidence>
<reference evidence="3" key="1">
    <citation type="journal article" date="2017" name="Nat. Ecol. Evol.">
        <title>Genome expansion and lineage-specific genetic innovations in the forest pathogenic fungi Armillaria.</title>
        <authorList>
            <person name="Sipos G."/>
            <person name="Prasanna A.N."/>
            <person name="Walter M.C."/>
            <person name="O'Connor E."/>
            <person name="Balint B."/>
            <person name="Krizsan K."/>
            <person name="Kiss B."/>
            <person name="Hess J."/>
            <person name="Varga T."/>
            <person name="Slot J."/>
            <person name="Riley R."/>
            <person name="Boka B."/>
            <person name="Rigling D."/>
            <person name="Barry K."/>
            <person name="Lee J."/>
            <person name="Mihaltcheva S."/>
            <person name="LaButti K."/>
            <person name="Lipzen A."/>
            <person name="Waldron R."/>
            <person name="Moloney N.M."/>
            <person name="Sperisen C."/>
            <person name="Kredics L."/>
            <person name="Vagvoelgyi C."/>
            <person name="Patrignani A."/>
            <person name="Fitzpatrick D."/>
            <person name="Nagy I."/>
            <person name="Doyle S."/>
            <person name="Anderson J.B."/>
            <person name="Grigoriev I.V."/>
            <person name="Gueldener U."/>
            <person name="Muensterkoetter M."/>
            <person name="Nagy L.G."/>
        </authorList>
    </citation>
    <scope>NUCLEOTIDE SEQUENCE [LARGE SCALE GENOMIC DNA]</scope>
    <source>
        <strain evidence="3">Ar21-2</strain>
    </source>
</reference>
<keyword evidence="3" id="KW-1185">Reference proteome</keyword>
<evidence type="ECO:0000313" key="3">
    <source>
        <dbReference type="Proteomes" id="UP000217790"/>
    </source>
</evidence>
<dbReference type="EMBL" id="KZ293644">
    <property type="protein sequence ID" value="PBL03895.1"/>
    <property type="molecule type" value="Genomic_DNA"/>
</dbReference>
<gene>
    <name evidence="2" type="ORF">ARMGADRAFT_1070387</name>
</gene>
<sequence>MLESACQSSPLSSASESTHASDNPSSEEVLAVAENLGRAPIDVVDCAREEDNENLYLRIINALIPVPQVRDLLKTNDVSDPVPTFDLVSHYRNNKETIKRVLLLAFALSKSNLINITMVDPAKFSAASECLVHGLLYPQSFFLVGSIVYSDLFGEDTTKQICIEPLDISFPQVAAVLGCVFGTAPGGILFFNGYHGGMSLTSWMRPESAVRAWDQDGFKLSQYHLNPKCHIDPDERDVVLIICTAGRYKNLSYNVMSMNIQVVLKIADSPTVTDHEKPVRPLPAYLQMMHAFGVSGEEPLSAVDKAEMEYDPVEVVY</sequence>
<proteinExistence type="predicted"/>
<evidence type="ECO:0000256" key="1">
    <source>
        <dbReference type="SAM" id="MobiDB-lite"/>
    </source>
</evidence>
<accession>A0A2H3ECT0</accession>
<feature type="compositionally biased region" description="Low complexity" evidence="1">
    <location>
        <begin position="1"/>
        <end position="21"/>
    </location>
</feature>